<name>A0A089P160_9HYPH</name>
<organism evidence="1 2">
    <name type="scientific">Methylobacterium oryzae CBMB20</name>
    <dbReference type="NCBI Taxonomy" id="693986"/>
    <lineage>
        <taxon>Bacteria</taxon>
        <taxon>Pseudomonadati</taxon>
        <taxon>Pseudomonadota</taxon>
        <taxon>Alphaproteobacteria</taxon>
        <taxon>Hyphomicrobiales</taxon>
        <taxon>Methylobacteriaceae</taxon>
        <taxon>Methylobacterium</taxon>
    </lineage>
</organism>
<dbReference type="AlphaFoldDB" id="A0A089P160"/>
<evidence type="ECO:0000313" key="1">
    <source>
        <dbReference type="EMBL" id="AIQ93971.1"/>
    </source>
</evidence>
<dbReference type="PROSITE" id="PS51257">
    <property type="entry name" value="PROKAR_LIPOPROTEIN"/>
    <property type="match status" value="1"/>
</dbReference>
<dbReference type="EMBL" id="CP003811">
    <property type="protein sequence ID" value="AIQ93971.1"/>
    <property type="molecule type" value="Genomic_DNA"/>
</dbReference>
<sequence length="122" mass="12917">MTRGHRWLLGAAVVAGFLGGLAACQDTLRRDRVATCRRALPAVAPQPGIRLLRAAPGPAANSVRVDYSDGTRPHWLTCRFDAGTTLVALATEGTTLSGPALYMLRRFYLDTPDAAAGDPAGR</sequence>
<dbReference type="HOGENOM" id="CLU_2024013_0_0_5"/>
<evidence type="ECO:0000313" key="2">
    <source>
        <dbReference type="Proteomes" id="UP000029492"/>
    </source>
</evidence>
<dbReference type="RefSeq" id="WP_043350251.1">
    <property type="nucleotide sequence ID" value="NZ_CP003811.1"/>
</dbReference>
<keyword evidence="2" id="KW-1185">Reference proteome</keyword>
<proteinExistence type="predicted"/>
<gene>
    <name evidence="1" type="ORF">MOC_6216</name>
</gene>
<dbReference type="KEGG" id="mor:MOC_6216"/>
<dbReference type="eggNOG" id="COG0559">
    <property type="taxonomic scope" value="Bacteria"/>
</dbReference>
<dbReference type="STRING" id="693986.MOC_6216"/>
<reference evidence="1 2" key="1">
    <citation type="journal article" date="2014" name="PLoS ONE">
        <title>Genome Information of Methylobacterium oryzae, a Plant-Probiotic Methylotroph in the Phyllosphere.</title>
        <authorList>
            <person name="Kwak M.J."/>
            <person name="Jeong H."/>
            <person name="Madhaiyan M."/>
            <person name="Lee Y."/>
            <person name="Sa T.M."/>
            <person name="Oh T.K."/>
            <person name="Kim J.F."/>
        </authorList>
    </citation>
    <scope>NUCLEOTIDE SEQUENCE [LARGE SCALE GENOMIC DNA]</scope>
    <source>
        <strain evidence="1 2">CBMB20</strain>
    </source>
</reference>
<dbReference type="Proteomes" id="UP000029492">
    <property type="component" value="Chromosome"/>
</dbReference>
<accession>A0A089P160</accession>
<protein>
    <submittedName>
        <fullName evidence="1">Protein of unassigned function</fullName>
    </submittedName>
</protein>